<dbReference type="InterPro" id="IPR008259">
    <property type="entry name" value="FMN_hydac_DH_AS"/>
</dbReference>
<dbReference type="EMBL" id="PKMF04000501">
    <property type="protein sequence ID" value="KAK7828550.1"/>
    <property type="molecule type" value="Genomic_DNA"/>
</dbReference>
<evidence type="ECO:0000256" key="4">
    <source>
        <dbReference type="ARBA" id="ARBA00022737"/>
    </source>
</evidence>
<dbReference type="PROSITE" id="PS00557">
    <property type="entry name" value="FMN_HYDROXY_ACID_DH_1"/>
    <property type="match status" value="1"/>
</dbReference>
<dbReference type="InterPro" id="IPR046848">
    <property type="entry name" value="E_motif"/>
</dbReference>
<dbReference type="Gene3D" id="1.25.40.10">
    <property type="entry name" value="Tetratricopeptide repeat domain"/>
    <property type="match status" value="1"/>
</dbReference>
<dbReference type="AlphaFoldDB" id="A0AAW0JQ21"/>
<dbReference type="Pfam" id="PF13041">
    <property type="entry name" value="PPR_2"/>
    <property type="match status" value="1"/>
</dbReference>
<dbReference type="InterPro" id="IPR013785">
    <property type="entry name" value="Aldolase_TIM"/>
</dbReference>
<comment type="cofactor">
    <cofactor evidence="1">
        <name>FMN</name>
        <dbReference type="ChEBI" id="CHEBI:58210"/>
    </cofactor>
</comment>
<protein>
    <recommendedName>
        <fullName evidence="3">(S)-2-hydroxy-acid oxidase</fullName>
        <ecNumber evidence="3">1.1.3.15</ecNumber>
    </recommendedName>
</protein>
<dbReference type="FunFam" id="1.25.40.10:FF:000184">
    <property type="entry name" value="Pentatricopeptide repeat-containing protein, chloroplastic"/>
    <property type="match status" value="1"/>
</dbReference>
<sequence>MACSVRPNEATYVIVLSSCANLNGGGALSSGKQIHGYVIRNEIELTVFIGTALIDLYGKTGCLRNAVNVFDQMVVKEVCTWNAMITALASNGREMEALDMFEKMKMKGQHPNGVTFVAVLTACARGKFVELGLKLFQSMLHEFGIVAIMEHYGCVVDLLGRAGLLKEATDFIRSMPFEPDGSVLGALFGACKIHGAIELGTVVGQRLLELQPRHSGRYVVLSNINAGVERWDHATDFRKAMAVAGIQKIPAYSLIELLCSGYPVCVIFEGFHLSLEQIIEKLKICPFFQDKMVGEPVNVNEFQELARAALPKMHYDFYAGGAEDQYTLKENVEAFHRIMIRPRILVDVSRMDMSTTVLGYKISAPILIAPTALHKLAHPEGELATARAAAACKTIMVYKQREIAAVLVQRAERNGYKALVVTVDSPRFGRREADIKNKMVAPRLKNLEGLLSIEADSDNGSSLEAYANKTMDASLCWKDIEWLKSITNLPIIVKGVLTGEDAIKAAEVGVAGIMVSNHGARQLDYTDATINVLEEVVHAVRGRVPVFLDGGVRRGTDIFKALALGAQAVL</sequence>
<dbReference type="PROSITE" id="PS51375">
    <property type="entry name" value="PPR"/>
    <property type="match status" value="1"/>
</dbReference>
<keyword evidence="11" id="KW-1185">Reference proteome</keyword>
<dbReference type="InterPro" id="IPR002885">
    <property type="entry name" value="PPR_rpt"/>
</dbReference>
<keyword evidence="4" id="KW-0677">Repeat</keyword>
<evidence type="ECO:0000256" key="3">
    <source>
        <dbReference type="ARBA" id="ARBA00013087"/>
    </source>
</evidence>
<dbReference type="InterPro" id="IPR011990">
    <property type="entry name" value="TPR-like_helical_dom_sf"/>
</dbReference>
<proteinExistence type="inferred from homology"/>
<dbReference type="PROSITE" id="PS51349">
    <property type="entry name" value="FMN_HYDROXY_ACID_DH_2"/>
    <property type="match status" value="1"/>
</dbReference>
<dbReference type="CDD" id="cd02809">
    <property type="entry name" value="alpha_hydroxyacid_oxid_FMN"/>
    <property type="match status" value="1"/>
</dbReference>
<evidence type="ECO:0000313" key="11">
    <source>
        <dbReference type="Proteomes" id="UP000237347"/>
    </source>
</evidence>
<dbReference type="InterPro" id="IPR037396">
    <property type="entry name" value="FMN_HAD"/>
</dbReference>
<gene>
    <name evidence="10" type="primary">GLO4_0</name>
    <name evidence="10" type="ORF">CFP56_030132</name>
</gene>
<accession>A0AAW0JQ21</accession>
<dbReference type="Pfam" id="PF20431">
    <property type="entry name" value="E_motif"/>
    <property type="match status" value="1"/>
</dbReference>
<evidence type="ECO:0000256" key="7">
    <source>
        <dbReference type="ARBA" id="ARBA00024042"/>
    </source>
</evidence>
<dbReference type="GO" id="GO:0010181">
    <property type="term" value="F:FMN binding"/>
    <property type="evidence" value="ECO:0007669"/>
    <property type="project" value="InterPro"/>
</dbReference>
<dbReference type="Pfam" id="PF01535">
    <property type="entry name" value="PPR"/>
    <property type="match status" value="2"/>
</dbReference>
<comment type="caution">
    <text evidence="10">The sequence shown here is derived from an EMBL/GenBank/DDBJ whole genome shotgun (WGS) entry which is preliminary data.</text>
</comment>
<comment type="subcellular location">
    <subcellularLocation>
        <location evidence="2">Peroxisome</location>
    </subcellularLocation>
</comment>
<evidence type="ECO:0000256" key="8">
    <source>
        <dbReference type="PROSITE-ProRule" id="PRU00708"/>
    </source>
</evidence>
<dbReference type="EC" id="1.1.3.15" evidence="3"/>
<evidence type="ECO:0000259" key="9">
    <source>
        <dbReference type="PROSITE" id="PS51349"/>
    </source>
</evidence>
<dbReference type="Gene3D" id="3.20.20.70">
    <property type="entry name" value="Aldolase class I"/>
    <property type="match status" value="2"/>
</dbReference>
<reference evidence="10 11" key="1">
    <citation type="journal article" date="2018" name="Sci. Data">
        <title>The draft genome sequence of cork oak.</title>
        <authorList>
            <person name="Ramos A.M."/>
            <person name="Usie A."/>
            <person name="Barbosa P."/>
            <person name="Barros P.M."/>
            <person name="Capote T."/>
            <person name="Chaves I."/>
            <person name="Simoes F."/>
            <person name="Abreu I."/>
            <person name="Carrasquinho I."/>
            <person name="Faro C."/>
            <person name="Guimaraes J.B."/>
            <person name="Mendonca D."/>
            <person name="Nobrega F."/>
            <person name="Rodrigues L."/>
            <person name="Saibo N.J.M."/>
            <person name="Varela M.C."/>
            <person name="Egas C."/>
            <person name="Matos J."/>
            <person name="Miguel C.M."/>
            <person name="Oliveira M.M."/>
            <person name="Ricardo C.P."/>
            <person name="Goncalves S."/>
        </authorList>
    </citation>
    <scope>NUCLEOTIDE SEQUENCE [LARGE SCALE GENOMIC DNA]</scope>
    <source>
        <strain evidence="11">cv. HL8</strain>
    </source>
</reference>
<dbReference type="SUPFAM" id="SSF51395">
    <property type="entry name" value="FMN-linked oxidoreductases"/>
    <property type="match status" value="1"/>
</dbReference>
<evidence type="ECO:0000256" key="2">
    <source>
        <dbReference type="ARBA" id="ARBA00004275"/>
    </source>
</evidence>
<feature type="domain" description="FMN hydroxy acid dehydrogenase" evidence="9">
    <location>
        <begin position="291"/>
        <end position="570"/>
    </location>
</feature>
<feature type="repeat" description="PPR" evidence="8">
    <location>
        <begin position="77"/>
        <end position="111"/>
    </location>
</feature>
<name>A0AAW0JQ21_QUESU</name>
<evidence type="ECO:0000256" key="1">
    <source>
        <dbReference type="ARBA" id="ARBA00001917"/>
    </source>
</evidence>
<dbReference type="InterPro" id="IPR012133">
    <property type="entry name" value="Alpha-hydoxy_acid_DH_FMN"/>
</dbReference>
<dbReference type="GO" id="GO:0003973">
    <property type="term" value="F:(S)-2-hydroxy-acid oxidase activity"/>
    <property type="evidence" value="ECO:0007669"/>
    <property type="project" value="UniProtKB-EC"/>
</dbReference>
<keyword evidence="6" id="KW-0576">Peroxisome</keyword>
<comment type="similarity">
    <text evidence="7">Belongs to the FMN-dependent alpha-hydroxy acid dehydrogenase family.</text>
</comment>
<evidence type="ECO:0000256" key="5">
    <source>
        <dbReference type="ARBA" id="ARBA00023002"/>
    </source>
</evidence>
<dbReference type="NCBIfam" id="TIGR00756">
    <property type="entry name" value="PPR"/>
    <property type="match status" value="1"/>
</dbReference>
<evidence type="ECO:0000313" key="10">
    <source>
        <dbReference type="EMBL" id="KAK7828550.1"/>
    </source>
</evidence>
<evidence type="ECO:0000256" key="6">
    <source>
        <dbReference type="ARBA" id="ARBA00023140"/>
    </source>
</evidence>
<dbReference type="GO" id="GO:0005777">
    <property type="term" value="C:peroxisome"/>
    <property type="evidence" value="ECO:0007669"/>
    <property type="project" value="UniProtKB-SubCell"/>
</dbReference>
<dbReference type="Proteomes" id="UP000237347">
    <property type="component" value="Unassembled WGS sequence"/>
</dbReference>
<dbReference type="PANTHER" id="PTHR10578:SF67">
    <property type="entry name" value="PEROXISOMAL (S)-2-HYDROXYACID OXIDASE GLO3"/>
    <property type="match status" value="1"/>
</dbReference>
<dbReference type="Pfam" id="PF01070">
    <property type="entry name" value="FMN_dh"/>
    <property type="match status" value="1"/>
</dbReference>
<feature type="non-terminal residue" evidence="10">
    <location>
        <position position="570"/>
    </location>
</feature>
<dbReference type="InterPro" id="IPR000262">
    <property type="entry name" value="FMN-dep_DH"/>
</dbReference>
<dbReference type="PANTHER" id="PTHR10578">
    <property type="entry name" value="S -2-HYDROXY-ACID OXIDASE-RELATED"/>
    <property type="match status" value="1"/>
</dbReference>
<organism evidence="10 11">
    <name type="scientific">Quercus suber</name>
    <name type="common">Cork oak</name>
    <dbReference type="NCBI Taxonomy" id="58331"/>
    <lineage>
        <taxon>Eukaryota</taxon>
        <taxon>Viridiplantae</taxon>
        <taxon>Streptophyta</taxon>
        <taxon>Embryophyta</taxon>
        <taxon>Tracheophyta</taxon>
        <taxon>Spermatophyta</taxon>
        <taxon>Magnoliopsida</taxon>
        <taxon>eudicotyledons</taxon>
        <taxon>Gunneridae</taxon>
        <taxon>Pentapetalae</taxon>
        <taxon>rosids</taxon>
        <taxon>fabids</taxon>
        <taxon>Fagales</taxon>
        <taxon>Fagaceae</taxon>
        <taxon>Quercus</taxon>
    </lineage>
</organism>
<keyword evidence="5" id="KW-0560">Oxidoreductase</keyword>